<organism evidence="16 17">
    <name type="scientific">Metabacillus flavus</name>
    <dbReference type="NCBI Taxonomy" id="2823519"/>
    <lineage>
        <taxon>Bacteria</taxon>
        <taxon>Bacillati</taxon>
        <taxon>Bacillota</taxon>
        <taxon>Bacilli</taxon>
        <taxon>Bacillales</taxon>
        <taxon>Bacillaceae</taxon>
        <taxon>Metabacillus</taxon>
    </lineage>
</organism>
<dbReference type="EC" id="3.1.1.17" evidence="8"/>
<dbReference type="InterPro" id="IPR011042">
    <property type="entry name" value="6-blade_b-propeller_TolB-like"/>
</dbReference>
<evidence type="ECO:0000256" key="4">
    <source>
        <dbReference type="ARBA" id="ARBA00001946"/>
    </source>
</evidence>
<comment type="similarity">
    <text evidence="7">Belongs to the SMP-30/CGR1 family.</text>
</comment>
<dbReference type="Proteomes" id="UP000682403">
    <property type="component" value="Unassembled WGS sequence"/>
</dbReference>
<dbReference type="InterPro" id="IPR008367">
    <property type="entry name" value="Regucalcin"/>
</dbReference>
<evidence type="ECO:0000256" key="3">
    <source>
        <dbReference type="ARBA" id="ARBA00001936"/>
    </source>
</evidence>
<dbReference type="PANTHER" id="PTHR10907:SF47">
    <property type="entry name" value="REGUCALCIN"/>
    <property type="match status" value="1"/>
</dbReference>
<evidence type="ECO:0000259" key="15">
    <source>
        <dbReference type="Pfam" id="PF08450"/>
    </source>
</evidence>
<accession>A0ABS5LHY6</accession>
<evidence type="ECO:0000256" key="9">
    <source>
        <dbReference type="ARBA" id="ARBA00016808"/>
    </source>
</evidence>
<comment type="cofactor">
    <cofactor evidence="5">
        <name>Zn(2+)</name>
        <dbReference type="ChEBI" id="CHEBI:29105"/>
    </cofactor>
</comment>
<dbReference type="EMBL" id="JAGVRK010000001">
    <property type="protein sequence ID" value="MBS2970229.1"/>
    <property type="molecule type" value="Genomic_DNA"/>
</dbReference>
<keyword evidence="13" id="KW-0106">Calcium</keyword>
<evidence type="ECO:0000256" key="7">
    <source>
        <dbReference type="ARBA" id="ARBA00008853"/>
    </source>
</evidence>
<dbReference type="SUPFAM" id="SSF63829">
    <property type="entry name" value="Calcium-dependent phosphotriesterase"/>
    <property type="match status" value="1"/>
</dbReference>
<comment type="subcellular location">
    <subcellularLocation>
        <location evidence="6">Cytoplasm</location>
    </subcellularLocation>
</comment>
<dbReference type="RefSeq" id="WP_211560207.1">
    <property type="nucleotide sequence ID" value="NZ_JAGVRK010000001.1"/>
</dbReference>
<evidence type="ECO:0000256" key="12">
    <source>
        <dbReference type="ARBA" id="ARBA00022801"/>
    </source>
</evidence>
<dbReference type="PRINTS" id="PR01791">
    <property type="entry name" value="REGUCALCIN"/>
</dbReference>
<keyword evidence="17" id="KW-1185">Reference proteome</keyword>
<protein>
    <recommendedName>
        <fullName evidence="9">Regucalcin</fullName>
        <ecNumber evidence="8">3.1.1.17</ecNumber>
    </recommendedName>
    <alternativeName>
        <fullName evidence="14">Gluconolactonase</fullName>
    </alternativeName>
</protein>
<comment type="cofactor">
    <cofactor evidence="4">
        <name>Mg(2+)</name>
        <dbReference type="ChEBI" id="CHEBI:18420"/>
    </cofactor>
</comment>
<dbReference type="Pfam" id="PF08450">
    <property type="entry name" value="SGL"/>
    <property type="match status" value="1"/>
</dbReference>
<keyword evidence="10" id="KW-0963">Cytoplasm</keyword>
<evidence type="ECO:0000313" key="17">
    <source>
        <dbReference type="Proteomes" id="UP000682403"/>
    </source>
</evidence>
<evidence type="ECO:0000256" key="13">
    <source>
        <dbReference type="ARBA" id="ARBA00022837"/>
    </source>
</evidence>
<reference evidence="16 17" key="1">
    <citation type="submission" date="2021-04" db="EMBL/GenBank/DDBJ databases">
        <title>Metabacillus sp. strain KIGAM252 whole genome sequence.</title>
        <authorList>
            <person name="Seo M.-J."/>
            <person name="Cho E.-S."/>
            <person name="Hwang C.Y."/>
            <person name="Yoon D.J."/>
        </authorList>
    </citation>
    <scope>NUCLEOTIDE SEQUENCE [LARGE SCALE GENOMIC DNA]</scope>
    <source>
        <strain evidence="16 17">KIGAM252</strain>
    </source>
</reference>
<gene>
    <name evidence="16" type="ORF">J9317_15895</name>
</gene>
<evidence type="ECO:0000256" key="10">
    <source>
        <dbReference type="ARBA" id="ARBA00022490"/>
    </source>
</evidence>
<dbReference type="InterPro" id="IPR005511">
    <property type="entry name" value="SMP-30"/>
</dbReference>
<evidence type="ECO:0000256" key="2">
    <source>
        <dbReference type="ARBA" id="ARBA00001913"/>
    </source>
</evidence>
<dbReference type="PANTHER" id="PTHR10907">
    <property type="entry name" value="REGUCALCIN"/>
    <property type="match status" value="1"/>
</dbReference>
<evidence type="ECO:0000256" key="11">
    <source>
        <dbReference type="ARBA" id="ARBA00022723"/>
    </source>
</evidence>
<feature type="domain" description="SMP-30/Gluconolactonase/LRE-like region" evidence="15">
    <location>
        <begin position="14"/>
        <end position="256"/>
    </location>
</feature>
<comment type="cofactor">
    <cofactor evidence="2">
        <name>Ca(2+)</name>
        <dbReference type="ChEBI" id="CHEBI:29108"/>
    </cofactor>
</comment>
<comment type="catalytic activity">
    <reaction evidence="1">
        <text>D-glucono-1,5-lactone + H2O = D-gluconate + H(+)</text>
        <dbReference type="Rhea" id="RHEA:10440"/>
        <dbReference type="ChEBI" id="CHEBI:15377"/>
        <dbReference type="ChEBI" id="CHEBI:15378"/>
        <dbReference type="ChEBI" id="CHEBI:16217"/>
        <dbReference type="ChEBI" id="CHEBI:18391"/>
        <dbReference type="EC" id="3.1.1.17"/>
    </reaction>
</comment>
<comment type="cofactor">
    <cofactor evidence="3">
        <name>Mn(2+)</name>
        <dbReference type="ChEBI" id="CHEBI:29035"/>
    </cofactor>
</comment>
<dbReference type="InterPro" id="IPR013658">
    <property type="entry name" value="SGL"/>
</dbReference>
<dbReference type="PRINTS" id="PR01790">
    <property type="entry name" value="SMP30FAMILY"/>
</dbReference>
<evidence type="ECO:0000256" key="14">
    <source>
        <dbReference type="ARBA" id="ARBA00032464"/>
    </source>
</evidence>
<evidence type="ECO:0000256" key="1">
    <source>
        <dbReference type="ARBA" id="ARBA00001589"/>
    </source>
</evidence>
<keyword evidence="12" id="KW-0378">Hydrolase</keyword>
<evidence type="ECO:0000313" key="16">
    <source>
        <dbReference type="EMBL" id="MBS2970229.1"/>
    </source>
</evidence>
<evidence type="ECO:0000256" key="8">
    <source>
        <dbReference type="ARBA" id="ARBA00013227"/>
    </source>
</evidence>
<name>A0ABS5LHY6_9BACI</name>
<evidence type="ECO:0000256" key="6">
    <source>
        <dbReference type="ARBA" id="ARBA00004496"/>
    </source>
</evidence>
<sequence>MNQAELVYDAKAILAEGPVWDDREGLLYWIDIHGKAIHIFNPDSKKDRVIDTGEKIGAISLSEKGGLIAAMENGFYRIDLETGEMTFLTDPERDKPDNRFNDGKCDPNGRFLAGTMQKEGQGTTGALYSMDENQNVRKLIDQAGISNGLAWNENGDTFYYIDTPTQKVAAFDYDLDTGSLSNKRTVIEIPEDEGHPDGMTIDAEGNLWIAHFNGSRVSRWNPNTGEKLEEVNLPVSQVTCCTFGGDRLDVLYITTGRENLEDDALAQQPLAGAIFQYKTNTMGKSSFRYKG</sequence>
<proteinExistence type="inferred from homology"/>
<keyword evidence="11" id="KW-0479">Metal-binding</keyword>
<evidence type="ECO:0000256" key="5">
    <source>
        <dbReference type="ARBA" id="ARBA00001947"/>
    </source>
</evidence>
<comment type="caution">
    <text evidence="16">The sequence shown here is derived from an EMBL/GenBank/DDBJ whole genome shotgun (WGS) entry which is preliminary data.</text>
</comment>
<dbReference type="Gene3D" id="2.120.10.30">
    <property type="entry name" value="TolB, C-terminal domain"/>
    <property type="match status" value="1"/>
</dbReference>